<dbReference type="FunFam" id="2.30.38.10:FF:000001">
    <property type="entry name" value="Non-ribosomal peptide synthetase PvdI"/>
    <property type="match status" value="1"/>
</dbReference>
<dbReference type="PANTHER" id="PTHR45527">
    <property type="entry name" value="NONRIBOSOMAL PEPTIDE SYNTHETASE"/>
    <property type="match status" value="1"/>
</dbReference>
<dbReference type="InterPro" id="IPR000873">
    <property type="entry name" value="AMP-dep_synth/lig_dom"/>
</dbReference>
<evidence type="ECO:0000256" key="2">
    <source>
        <dbReference type="ARBA" id="ARBA00022553"/>
    </source>
</evidence>
<keyword evidence="2" id="KW-0597">Phosphoprotein</keyword>
<gene>
    <name evidence="4" type="ORF">BsIDN1_07130</name>
</gene>
<dbReference type="PANTHER" id="PTHR45527:SF1">
    <property type="entry name" value="FATTY ACID SYNTHASE"/>
    <property type="match status" value="1"/>
</dbReference>
<dbReference type="Gene3D" id="3.40.50.980">
    <property type="match status" value="1"/>
</dbReference>
<protein>
    <recommendedName>
        <fullName evidence="3">AMP-dependent synthetase/ligase domain-containing protein</fullName>
    </recommendedName>
</protein>
<evidence type="ECO:0000256" key="1">
    <source>
        <dbReference type="ARBA" id="ARBA00022450"/>
    </source>
</evidence>
<dbReference type="SUPFAM" id="SSF56801">
    <property type="entry name" value="Acetyl-CoA synthetase-like"/>
    <property type="match status" value="1"/>
</dbReference>
<dbReference type="Gene3D" id="2.30.38.10">
    <property type="entry name" value="Luciferase, Domain 3"/>
    <property type="match status" value="1"/>
</dbReference>
<dbReference type="EMBL" id="AP021906">
    <property type="protein sequence ID" value="BBP87095.1"/>
    <property type="molecule type" value="Genomic_DNA"/>
</dbReference>
<evidence type="ECO:0000313" key="4">
    <source>
        <dbReference type="EMBL" id="BBP87095.1"/>
    </source>
</evidence>
<name>A0A5S9M2V0_BACIA</name>
<evidence type="ECO:0000313" key="5">
    <source>
        <dbReference type="Proteomes" id="UP000464658"/>
    </source>
</evidence>
<dbReference type="Gene3D" id="3.30.300.30">
    <property type="match status" value="1"/>
</dbReference>
<dbReference type="Proteomes" id="UP000464658">
    <property type="component" value="Chromosome"/>
</dbReference>
<accession>A0A5S9M2V0</accession>
<feature type="domain" description="AMP-dependent synthetase/ligase" evidence="3">
    <location>
        <begin position="3"/>
        <end position="162"/>
    </location>
</feature>
<dbReference type="GO" id="GO:0044550">
    <property type="term" value="P:secondary metabolite biosynthetic process"/>
    <property type="evidence" value="ECO:0007669"/>
    <property type="project" value="TreeGrafter"/>
</dbReference>
<dbReference type="GO" id="GO:0043041">
    <property type="term" value="P:amino acid activation for nonribosomal peptide biosynthetic process"/>
    <property type="evidence" value="ECO:0007669"/>
    <property type="project" value="TreeGrafter"/>
</dbReference>
<dbReference type="InterPro" id="IPR045851">
    <property type="entry name" value="AMP-bd_C_sf"/>
</dbReference>
<reference evidence="4 5" key="1">
    <citation type="submission" date="2019-12" db="EMBL/GenBank/DDBJ databases">
        <title>Full genome sequence of a Bacillus safensis strain isolated from commercially available natto in Indonesia.</title>
        <authorList>
            <person name="Yoshida M."/>
            <person name="Uomi M."/>
            <person name="Waturangi D."/>
            <person name="Ekaputri J.J."/>
            <person name="Setiamarga D.H.E."/>
        </authorList>
    </citation>
    <scope>NUCLEOTIDE SEQUENCE [LARGE SCALE GENOMIC DNA]</scope>
    <source>
        <strain evidence="4 5">IDN1</strain>
    </source>
</reference>
<evidence type="ECO:0000259" key="3">
    <source>
        <dbReference type="Pfam" id="PF00501"/>
    </source>
</evidence>
<keyword evidence="1" id="KW-0596">Phosphopantetheine</keyword>
<dbReference type="AlphaFoldDB" id="A0A5S9M2V0"/>
<organism evidence="4 5">
    <name type="scientific">Bacillus safensis</name>
    <dbReference type="NCBI Taxonomy" id="561879"/>
    <lineage>
        <taxon>Bacteria</taxon>
        <taxon>Bacillati</taxon>
        <taxon>Bacillota</taxon>
        <taxon>Bacilli</taxon>
        <taxon>Bacillales</taxon>
        <taxon>Bacillaceae</taxon>
        <taxon>Bacillus</taxon>
    </lineage>
</organism>
<proteinExistence type="predicted"/>
<sequence>MLFDAFTFELWGMLLNGGQLILLPKYAALNMEELTQFIKTYQVTANCLPTALFNRLVEHDPKSVAGYRTLLVGGEAMSSEHARKALPHMEGVLVNAYGPTENTTLATTHQVTHVPAGAKSVSIGVPVSNSTVVILDEALNPVPAGVKGEIYIGGTGLAKGYLHDPEQTKERFIDNPFPELKGDKLYRSGDLGTWRSDGTIEYLGRKDHLVKIRGYRIECGEIETALLKHPQIKKNVQSSPKRMAAQNGWRPTL</sequence>
<dbReference type="Pfam" id="PF00501">
    <property type="entry name" value="AMP-binding"/>
    <property type="match status" value="1"/>
</dbReference>
<dbReference type="GO" id="GO:0005737">
    <property type="term" value="C:cytoplasm"/>
    <property type="evidence" value="ECO:0007669"/>
    <property type="project" value="TreeGrafter"/>
</dbReference>
<dbReference type="GO" id="GO:0031177">
    <property type="term" value="F:phosphopantetheine binding"/>
    <property type="evidence" value="ECO:0007669"/>
    <property type="project" value="TreeGrafter"/>
</dbReference>